<evidence type="ECO:0000313" key="2">
    <source>
        <dbReference type="Proteomes" id="UP000307790"/>
    </source>
</evidence>
<evidence type="ECO:0000313" key="1">
    <source>
        <dbReference type="EMBL" id="TLU67393.1"/>
    </source>
</evidence>
<dbReference type="EMBL" id="VCBC01000003">
    <property type="protein sequence ID" value="TLU67393.1"/>
    <property type="molecule type" value="Genomic_DNA"/>
</dbReference>
<evidence type="ECO:0008006" key="3">
    <source>
        <dbReference type="Google" id="ProtNLM"/>
    </source>
</evidence>
<keyword evidence="2" id="KW-1185">Reference proteome</keyword>
<sequence>MADPVEQQLIDNISQLLKRSIVADSALQQLRSEDKAKFSQIFSADSPFDRKANTFQPYIEEIADDLLIWQQSKSKPLLIKLVKKIEQLFKVLTEFESHYTNKG</sequence>
<name>A0A5R9ISC3_9GAMM</name>
<proteinExistence type="predicted"/>
<dbReference type="AlphaFoldDB" id="A0A5R9ISC3"/>
<dbReference type="OrthoDB" id="7067468at2"/>
<accession>A0A5R9ISC3</accession>
<reference evidence="1 2" key="1">
    <citation type="submission" date="2019-05" db="EMBL/GenBank/DDBJ databases">
        <title>Genome sequences of Thalassotalea litorea 1K03283.</title>
        <authorList>
            <person name="Zhang D."/>
        </authorList>
    </citation>
    <scope>NUCLEOTIDE SEQUENCE [LARGE SCALE GENOMIC DNA]</scope>
    <source>
        <strain evidence="1 2">MCCC 1K03283</strain>
    </source>
</reference>
<gene>
    <name evidence="1" type="ORF">FE810_02040</name>
</gene>
<comment type="caution">
    <text evidence="1">The sequence shown here is derived from an EMBL/GenBank/DDBJ whole genome shotgun (WGS) entry which is preliminary data.</text>
</comment>
<dbReference type="Proteomes" id="UP000307790">
    <property type="component" value="Unassembled WGS sequence"/>
</dbReference>
<protein>
    <recommendedName>
        <fullName evidence="3">Prephenate dehydrogenase</fullName>
    </recommendedName>
</protein>
<organism evidence="1 2">
    <name type="scientific">Thalassotalea litorea</name>
    <dbReference type="NCBI Taxonomy" id="2020715"/>
    <lineage>
        <taxon>Bacteria</taxon>
        <taxon>Pseudomonadati</taxon>
        <taxon>Pseudomonadota</taxon>
        <taxon>Gammaproteobacteria</taxon>
        <taxon>Alteromonadales</taxon>
        <taxon>Colwelliaceae</taxon>
        <taxon>Thalassotalea</taxon>
    </lineage>
</organism>